<dbReference type="Pfam" id="PF21156">
    <property type="entry name" value="ISOA1-3_C"/>
    <property type="match status" value="1"/>
</dbReference>
<dbReference type="RefSeq" id="WP_146439125.1">
    <property type="nucleotide sequence ID" value="NZ_SJPL01000001.1"/>
</dbReference>
<evidence type="ECO:0000259" key="6">
    <source>
        <dbReference type="SMART" id="SM00642"/>
    </source>
</evidence>
<keyword evidence="8" id="KW-1185">Reference proteome</keyword>
<dbReference type="InterPro" id="IPR011837">
    <property type="entry name" value="Glycogen_debranch_GlgX"/>
</dbReference>
<dbReference type="GO" id="GO:0005980">
    <property type="term" value="P:glycogen catabolic process"/>
    <property type="evidence" value="ECO:0007669"/>
    <property type="project" value="InterPro"/>
</dbReference>
<dbReference type="InterPro" id="IPR004193">
    <property type="entry name" value="Glyco_hydro_13_N"/>
</dbReference>
<dbReference type="NCBIfam" id="TIGR02100">
    <property type="entry name" value="glgX_debranch"/>
    <property type="match status" value="1"/>
</dbReference>
<dbReference type="InterPro" id="IPR048650">
    <property type="entry name" value="ISOA1-3-like_C"/>
</dbReference>
<dbReference type="SMART" id="SM00642">
    <property type="entry name" value="Aamy"/>
    <property type="match status" value="1"/>
</dbReference>
<dbReference type="Pfam" id="PF00128">
    <property type="entry name" value="Alpha-amylase"/>
    <property type="match status" value="1"/>
</dbReference>
<keyword evidence="2 7" id="KW-0378">Hydrolase</keyword>
<evidence type="ECO:0000256" key="4">
    <source>
        <dbReference type="ARBA" id="ARBA00023295"/>
    </source>
</evidence>
<dbReference type="EMBL" id="SJPL01000001">
    <property type="protein sequence ID" value="TWT69982.1"/>
    <property type="molecule type" value="Genomic_DNA"/>
</dbReference>
<dbReference type="CDD" id="cd11326">
    <property type="entry name" value="AmyAc_Glg_debranch"/>
    <property type="match status" value="1"/>
</dbReference>
<comment type="caution">
    <text evidence="7">The sequence shown here is derived from an EMBL/GenBank/DDBJ whole genome shotgun (WGS) entry which is preliminary data.</text>
</comment>
<dbReference type="InterPro" id="IPR044505">
    <property type="entry name" value="GlgX_Isoamylase_N_E_set"/>
</dbReference>
<feature type="compositionally biased region" description="Basic and acidic residues" evidence="5">
    <location>
        <begin position="459"/>
        <end position="473"/>
    </location>
</feature>
<dbReference type="AlphaFoldDB" id="A0A5C5Y9D9"/>
<dbReference type="GO" id="GO:0019156">
    <property type="term" value="F:isoamylase activity"/>
    <property type="evidence" value="ECO:0007669"/>
    <property type="project" value="UniProtKB-ARBA"/>
</dbReference>
<dbReference type="CDD" id="cd02856">
    <property type="entry name" value="E_set_GDE_Isoamylase_N"/>
    <property type="match status" value="1"/>
</dbReference>
<dbReference type="PANTHER" id="PTHR43002">
    <property type="entry name" value="GLYCOGEN DEBRANCHING ENZYME"/>
    <property type="match status" value="1"/>
</dbReference>
<dbReference type="Gene3D" id="2.60.40.10">
    <property type="entry name" value="Immunoglobulins"/>
    <property type="match status" value="1"/>
</dbReference>
<dbReference type="InterPro" id="IPR013780">
    <property type="entry name" value="Glyco_hydro_b"/>
</dbReference>
<reference evidence="7 8" key="1">
    <citation type="submission" date="2019-02" db="EMBL/GenBank/DDBJ databases">
        <title>Deep-cultivation of Planctomycetes and their phenomic and genomic characterization uncovers novel biology.</title>
        <authorList>
            <person name="Wiegand S."/>
            <person name="Jogler M."/>
            <person name="Boedeker C."/>
            <person name="Pinto D."/>
            <person name="Vollmers J."/>
            <person name="Rivas-Marin E."/>
            <person name="Kohn T."/>
            <person name="Peeters S.H."/>
            <person name="Heuer A."/>
            <person name="Rast P."/>
            <person name="Oberbeckmann S."/>
            <person name="Bunk B."/>
            <person name="Jeske O."/>
            <person name="Meyerdierks A."/>
            <person name="Storesund J.E."/>
            <person name="Kallscheuer N."/>
            <person name="Luecker S."/>
            <person name="Lage O.M."/>
            <person name="Pohl T."/>
            <person name="Merkel B.J."/>
            <person name="Hornburger P."/>
            <person name="Mueller R.-W."/>
            <person name="Bruemmer F."/>
            <person name="Labrenz M."/>
            <person name="Spormann A.M."/>
            <person name="Op Den Camp H."/>
            <person name="Overmann J."/>
            <person name="Amann R."/>
            <person name="Jetten M.S.M."/>
            <person name="Mascher T."/>
            <person name="Medema M.H."/>
            <person name="Devos D.P."/>
            <person name="Kaster A.-K."/>
            <person name="Ovreas L."/>
            <person name="Rohde M."/>
            <person name="Galperin M.Y."/>
            <person name="Jogler C."/>
        </authorList>
    </citation>
    <scope>NUCLEOTIDE SEQUENCE [LARGE SCALE GENOMIC DNA]</scope>
    <source>
        <strain evidence="7 8">Pan14r</strain>
    </source>
</reference>
<dbReference type="SUPFAM" id="SSF81296">
    <property type="entry name" value="E set domains"/>
    <property type="match status" value="1"/>
</dbReference>
<name>A0A5C5Y9D9_9PLAN</name>
<organism evidence="7 8">
    <name type="scientific">Crateriforma conspicua</name>
    <dbReference type="NCBI Taxonomy" id="2527996"/>
    <lineage>
        <taxon>Bacteria</taxon>
        <taxon>Pseudomonadati</taxon>
        <taxon>Planctomycetota</taxon>
        <taxon>Planctomycetia</taxon>
        <taxon>Planctomycetales</taxon>
        <taxon>Planctomycetaceae</taxon>
        <taxon>Crateriforma</taxon>
    </lineage>
</organism>
<dbReference type="SUPFAM" id="SSF51445">
    <property type="entry name" value="(Trans)glycosidases"/>
    <property type="match status" value="1"/>
</dbReference>
<accession>A0A5C5Y9D9</accession>
<evidence type="ECO:0000313" key="7">
    <source>
        <dbReference type="EMBL" id="TWT69982.1"/>
    </source>
</evidence>
<evidence type="ECO:0000256" key="1">
    <source>
        <dbReference type="ARBA" id="ARBA00008061"/>
    </source>
</evidence>
<gene>
    <name evidence="7" type="primary">glgX_2</name>
    <name evidence="7" type="ORF">Pan14r_22790</name>
</gene>
<keyword evidence="4 7" id="KW-0326">Glycosidase</keyword>
<proteinExistence type="inferred from homology"/>
<sequence length="686" mass="77578">MNQHPDSGQPSPLGATVVDGGVNFSLYSRVAAGVELLLFDREDDEVPTQVIAFHPGSNRTYHYWHRFVPGLKAGQLYGFRVHGQATRMHGARPDPEKVLLDPYGRGVVVPNGYRREAASNPGDNSATAMKSVVVDASDYDWEGDRPLRRAAAQTIIYEMHVRGFTRDPRSGVSPSKQGTYAGLIEKIPYLKELGVTAVELLPVFQFDALDAPEGKTNYWGYAPISFFAPHAAYSSRQDPLGPVCEFRDMVKALHRAGIEVILDVVYNHTAEGNERGPTLSFRGIDRSTYYILHNDQYANYTGCGNTLNANHPIVRRMIVDSLRYWVREMHVDGFRFDLASILSRDSDGVPLPNPPVLWDIESDPQLAGTKLLAEAWDAAGLYQVGSFVGDAWREWNGRFRDDVRDFFRCQPGSVRRIADRIVGSPELYGHKLREPEQSVNFVTCHDGFTLNDLVSYNEKHNDANGEQNRDGCNDNRSWNCGSEGPTDDPEIERLRNRQVKNMLTVTMLSLGIPMVTMGDEVRRTQRGNNNAYCQDNEISWFDWSLLEQHADIHRFVQVFCDQRVRRTTIHERERVTLVDLLCEANETWHGVKLNQPDWGDSSHCLALHAQLRNAKIYFHLILNAFWQPMEFELPSLDVGPWRRWIDTSLESPDDIVHQDSAPTVATNHYQAESHSVVMLIAGGRLS</sequence>
<dbReference type="Gene3D" id="3.20.20.80">
    <property type="entry name" value="Glycosidases"/>
    <property type="match status" value="1"/>
</dbReference>
<feature type="domain" description="Glycosyl hydrolase family 13 catalytic" evidence="6">
    <location>
        <begin position="158"/>
        <end position="553"/>
    </location>
</feature>
<dbReference type="GO" id="GO:0004135">
    <property type="term" value="F:amylo-alpha-1,6-glucosidase activity"/>
    <property type="evidence" value="ECO:0007669"/>
    <property type="project" value="InterPro"/>
</dbReference>
<dbReference type="InterPro" id="IPR013783">
    <property type="entry name" value="Ig-like_fold"/>
</dbReference>
<evidence type="ECO:0000256" key="3">
    <source>
        <dbReference type="ARBA" id="ARBA00022946"/>
    </source>
</evidence>
<dbReference type="OrthoDB" id="226102at2"/>
<feature type="region of interest" description="Disordered" evidence="5">
    <location>
        <begin position="459"/>
        <end position="490"/>
    </location>
</feature>
<protein>
    <submittedName>
        <fullName evidence="7">Glycogen debranching enzyme</fullName>
        <ecNumber evidence="7">3.2.1.-</ecNumber>
    </submittedName>
</protein>
<dbReference type="EC" id="3.2.1.-" evidence="7"/>
<dbReference type="SUPFAM" id="SSF51011">
    <property type="entry name" value="Glycosyl hydrolase domain"/>
    <property type="match status" value="1"/>
</dbReference>
<dbReference type="InterPro" id="IPR014756">
    <property type="entry name" value="Ig_E-set"/>
</dbReference>
<dbReference type="Gene3D" id="2.60.40.1180">
    <property type="entry name" value="Golgi alpha-mannosidase II"/>
    <property type="match status" value="1"/>
</dbReference>
<dbReference type="InterPro" id="IPR006047">
    <property type="entry name" value="GH13_cat_dom"/>
</dbReference>
<evidence type="ECO:0000313" key="8">
    <source>
        <dbReference type="Proteomes" id="UP000317238"/>
    </source>
</evidence>
<dbReference type="InterPro" id="IPR017853">
    <property type="entry name" value="GH"/>
</dbReference>
<comment type="similarity">
    <text evidence="1">Belongs to the glycosyl hydrolase 13 family.</text>
</comment>
<dbReference type="Proteomes" id="UP000317238">
    <property type="component" value="Unassembled WGS sequence"/>
</dbReference>
<evidence type="ECO:0000256" key="2">
    <source>
        <dbReference type="ARBA" id="ARBA00022801"/>
    </source>
</evidence>
<keyword evidence="3" id="KW-0809">Transit peptide</keyword>
<dbReference type="Pfam" id="PF02922">
    <property type="entry name" value="CBM_48"/>
    <property type="match status" value="1"/>
</dbReference>
<evidence type="ECO:0000256" key="5">
    <source>
        <dbReference type="SAM" id="MobiDB-lite"/>
    </source>
</evidence>